<evidence type="ECO:0000259" key="8">
    <source>
        <dbReference type="PROSITE" id="PS50893"/>
    </source>
</evidence>
<dbReference type="InterPro" id="IPR003593">
    <property type="entry name" value="AAA+_ATPase"/>
</dbReference>
<dbReference type="PROSITE" id="PS50893">
    <property type="entry name" value="ABC_TRANSPORTER_2"/>
    <property type="match status" value="1"/>
</dbReference>
<dbReference type="Pfam" id="PF00005">
    <property type="entry name" value="ABC_tran"/>
    <property type="match status" value="1"/>
</dbReference>
<keyword evidence="2" id="KW-1003">Cell membrane</keyword>
<keyword evidence="3" id="KW-0547">Nucleotide-binding</keyword>
<keyword evidence="1" id="KW-0813">Transport</keyword>
<name>A0ABV5ATP6_9BACL</name>
<dbReference type="InterPro" id="IPR027417">
    <property type="entry name" value="P-loop_NTPase"/>
</dbReference>
<organism evidence="9 10">
    <name type="scientific">Paenibacillus enshidis</name>
    <dbReference type="NCBI Taxonomy" id="1458439"/>
    <lineage>
        <taxon>Bacteria</taxon>
        <taxon>Bacillati</taxon>
        <taxon>Bacillota</taxon>
        <taxon>Bacilli</taxon>
        <taxon>Bacillales</taxon>
        <taxon>Paenibacillaceae</taxon>
        <taxon>Paenibacillus</taxon>
    </lineage>
</organism>
<evidence type="ECO:0000313" key="10">
    <source>
        <dbReference type="Proteomes" id="UP001580346"/>
    </source>
</evidence>
<dbReference type="EMBL" id="JBHHMI010000009">
    <property type="protein sequence ID" value="MFB5267584.1"/>
    <property type="molecule type" value="Genomic_DNA"/>
</dbReference>
<evidence type="ECO:0000256" key="6">
    <source>
        <dbReference type="ARBA" id="ARBA00022967"/>
    </source>
</evidence>
<reference evidence="9 10" key="1">
    <citation type="submission" date="2024-09" db="EMBL/GenBank/DDBJ databases">
        <title>Paenibacillus zeirhizospherea sp. nov., isolated from surface of the maize (Zea mays) roots in a horticulture field, Hungary.</title>
        <authorList>
            <person name="Marton D."/>
            <person name="Farkas M."/>
            <person name="Bedics A."/>
            <person name="Toth E."/>
            <person name="Tancsics A."/>
            <person name="Boka K."/>
            <person name="Maroti G."/>
            <person name="Kriszt B."/>
            <person name="Cserhati M."/>
        </authorList>
    </citation>
    <scope>NUCLEOTIDE SEQUENCE [LARGE SCALE GENOMIC DNA]</scope>
    <source>
        <strain evidence="9 10">KCTC 33519</strain>
    </source>
</reference>
<keyword evidence="5" id="KW-0918">Phosphonate transport</keyword>
<protein>
    <submittedName>
        <fullName evidence="9">Phosphonate ABC transporter ATP-binding protein</fullName>
    </submittedName>
</protein>
<evidence type="ECO:0000256" key="1">
    <source>
        <dbReference type="ARBA" id="ARBA00022448"/>
    </source>
</evidence>
<proteinExistence type="predicted"/>
<accession>A0ABV5ATP6</accession>
<dbReference type="Proteomes" id="UP001580346">
    <property type="component" value="Unassembled WGS sequence"/>
</dbReference>
<dbReference type="InterPro" id="IPR017871">
    <property type="entry name" value="ABC_transporter-like_CS"/>
</dbReference>
<dbReference type="Gene3D" id="3.40.50.300">
    <property type="entry name" value="P-loop containing nucleotide triphosphate hydrolases"/>
    <property type="match status" value="1"/>
</dbReference>
<evidence type="ECO:0000256" key="3">
    <source>
        <dbReference type="ARBA" id="ARBA00022741"/>
    </source>
</evidence>
<evidence type="ECO:0000256" key="4">
    <source>
        <dbReference type="ARBA" id="ARBA00022840"/>
    </source>
</evidence>
<dbReference type="PROSITE" id="PS00211">
    <property type="entry name" value="ABC_TRANSPORTER_1"/>
    <property type="match status" value="1"/>
</dbReference>
<gene>
    <name evidence="9" type="primary">phnC</name>
    <name evidence="9" type="ORF">ACE41H_12445</name>
</gene>
<evidence type="ECO:0000256" key="2">
    <source>
        <dbReference type="ARBA" id="ARBA00022475"/>
    </source>
</evidence>
<evidence type="ECO:0000256" key="5">
    <source>
        <dbReference type="ARBA" id="ARBA00022885"/>
    </source>
</evidence>
<dbReference type="PANTHER" id="PTHR43166">
    <property type="entry name" value="AMINO ACID IMPORT ATP-BINDING PROTEIN"/>
    <property type="match status" value="1"/>
</dbReference>
<sequence length="270" mass="29936">MIEFMNVEKTYSNGTTALRNINLKIGQGEFVAVIGLSGAGKSTLIRCINRMHEITGGTLIVDDVDVAKLKGGQIRRFRRRIGMIFQSFNLVTRTTVINNVLVSFVPELPLWRKWTGLFTKEQRIKALEALDKVGILVKAFVRVDQLSGGQQQRVALARTLAQSPDIILADEPIASLDPVTSRVVMDDFKNINKAMNISVIMNIHHVDMALEYADRIIGIRKGEVVFDGETSKVTPEILDHIYGGKWAEERASLQESVAEQLPAGGSSLYV</sequence>
<dbReference type="InterPro" id="IPR050086">
    <property type="entry name" value="MetN_ABC_transporter-like"/>
</dbReference>
<dbReference type="PANTHER" id="PTHR43166:SF6">
    <property type="entry name" value="PHOSPHONATES IMPORT ATP-BINDING PROTEIN PHNC"/>
    <property type="match status" value="1"/>
</dbReference>
<dbReference type="GO" id="GO:0005524">
    <property type="term" value="F:ATP binding"/>
    <property type="evidence" value="ECO:0007669"/>
    <property type="project" value="UniProtKB-KW"/>
</dbReference>
<evidence type="ECO:0000313" key="9">
    <source>
        <dbReference type="EMBL" id="MFB5267584.1"/>
    </source>
</evidence>
<dbReference type="SMART" id="SM00382">
    <property type="entry name" value="AAA"/>
    <property type="match status" value="1"/>
</dbReference>
<keyword evidence="6" id="KW-1278">Translocase</keyword>
<dbReference type="SUPFAM" id="SSF52540">
    <property type="entry name" value="P-loop containing nucleoside triphosphate hydrolases"/>
    <property type="match status" value="1"/>
</dbReference>
<dbReference type="NCBIfam" id="TIGR02315">
    <property type="entry name" value="ABC_phnC"/>
    <property type="match status" value="1"/>
</dbReference>
<evidence type="ECO:0000256" key="7">
    <source>
        <dbReference type="ARBA" id="ARBA00023136"/>
    </source>
</evidence>
<keyword evidence="7" id="KW-0472">Membrane</keyword>
<dbReference type="InterPro" id="IPR003439">
    <property type="entry name" value="ABC_transporter-like_ATP-bd"/>
</dbReference>
<feature type="domain" description="ABC transporter" evidence="8">
    <location>
        <begin position="2"/>
        <end position="246"/>
    </location>
</feature>
<keyword evidence="10" id="KW-1185">Reference proteome</keyword>
<keyword evidence="4 9" id="KW-0067">ATP-binding</keyword>
<comment type="caution">
    <text evidence="9">The sequence shown here is derived from an EMBL/GenBank/DDBJ whole genome shotgun (WGS) entry which is preliminary data.</text>
</comment>
<dbReference type="InterPro" id="IPR012693">
    <property type="entry name" value="ABC_transpr_PhnC"/>
</dbReference>
<dbReference type="CDD" id="cd03256">
    <property type="entry name" value="ABC_PhnC_transporter"/>
    <property type="match status" value="1"/>
</dbReference>
<dbReference type="RefSeq" id="WP_375355587.1">
    <property type="nucleotide sequence ID" value="NZ_JBHHMI010000009.1"/>
</dbReference>